<evidence type="ECO:0000313" key="2">
    <source>
        <dbReference type="Proteomes" id="UP000811609"/>
    </source>
</evidence>
<reference evidence="1" key="1">
    <citation type="submission" date="2020-12" db="EMBL/GenBank/DDBJ databases">
        <title>WGS assembly of Carya illinoinensis cv. Pawnee.</title>
        <authorList>
            <person name="Platts A."/>
            <person name="Shu S."/>
            <person name="Wright S."/>
            <person name="Barry K."/>
            <person name="Edger P."/>
            <person name="Pires J.C."/>
            <person name="Schmutz J."/>
        </authorList>
    </citation>
    <scope>NUCLEOTIDE SEQUENCE</scope>
    <source>
        <tissue evidence="1">Leaf</tissue>
    </source>
</reference>
<sequence length="70" mass="8048">MFPASVPIPKCRVFSCFNWEKAFRVDHHAHCFGENRVCNEMAKAPTPEVLRRGILLAKSKLLQLKIEFSC</sequence>
<dbReference type="EMBL" id="CM031815">
    <property type="protein sequence ID" value="KAG6649013.1"/>
    <property type="molecule type" value="Genomic_DNA"/>
</dbReference>
<organism evidence="1 2">
    <name type="scientific">Carya illinoinensis</name>
    <name type="common">Pecan</name>
    <dbReference type="NCBI Taxonomy" id="32201"/>
    <lineage>
        <taxon>Eukaryota</taxon>
        <taxon>Viridiplantae</taxon>
        <taxon>Streptophyta</taxon>
        <taxon>Embryophyta</taxon>
        <taxon>Tracheophyta</taxon>
        <taxon>Spermatophyta</taxon>
        <taxon>Magnoliopsida</taxon>
        <taxon>eudicotyledons</taxon>
        <taxon>Gunneridae</taxon>
        <taxon>Pentapetalae</taxon>
        <taxon>rosids</taxon>
        <taxon>fabids</taxon>
        <taxon>Fagales</taxon>
        <taxon>Juglandaceae</taxon>
        <taxon>Carya</taxon>
    </lineage>
</organism>
<name>A0A8T1Q4E0_CARIL</name>
<comment type="caution">
    <text evidence="1">The sequence shown here is derived from an EMBL/GenBank/DDBJ whole genome shotgun (WGS) entry which is preliminary data.</text>
</comment>
<evidence type="ECO:0000313" key="1">
    <source>
        <dbReference type="EMBL" id="KAG6649013.1"/>
    </source>
</evidence>
<keyword evidence="2" id="KW-1185">Reference proteome</keyword>
<gene>
    <name evidence="1" type="ORF">CIPAW_07G183500</name>
</gene>
<dbReference type="AlphaFoldDB" id="A0A8T1Q4E0"/>
<protein>
    <submittedName>
        <fullName evidence="1">Uncharacterized protein</fullName>
    </submittedName>
</protein>
<dbReference type="Proteomes" id="UP000811609">
    <property type="component" value="Chromosome 7"/>
</dbReference>
<accession>A0A8T1Q4E0</accession>
<proteinExistence type="predicted"/>